<dbReference type="GO" id="GO:0005634">
    <property type="term" value="C:nucleus"/>
    <property type="evidence" value="ECO:0007669"/>
    <property type="project" value="TreeGrafter"/>
</dbReference>
<feature type="region of interest" description="Disordered" evidence="7">
    <location>
        <begin position="246"/>
        <end position="265"/>
    </location>
</feature>
<dbReference type="GO" id="GO:0050832">
    <property type="term" value="P:defense response to fungus"/>
    <property type="evidence" value="ECO:0007669"/>
    <property type="project" value="TreeGrafter"/>
</dbReference>
<dbReference type="GO" id="GO:0042742">
    <property type="term" value="P:defense response to bacterium"/>
    <property type="evidence" value="ECO:0007669"/>
    <property type="project" value="TreeGrafter"/>
</dbReference>
<keyword evidence="2" id="KW-0479">Metal-binding</keyword>
<dbReference type="InterPro" id="IPR000210">
    <property type="entry name" value="BTB/POZ_dom"/>
</dbReference>
<dbReference type="CDD" id="cd18310">
    <property type="entry name" value="BTB_POZ_NPR_plant"/>
    <property type="match status" value="1"/>
</dbReference>
<dbReference type="SUPFAM" id="SSF54695">
    <property type="entry name" value="POZ domain"/>
    <property type="match status" value="1"/>
</dbReference>
<evidence type="ECO:0000256" key="5">
    <source>
        <dbReference type="ARBA" id="ARBA00023043"/>
    </source>
</evidence>
<dbReference type="InterPro" id="IPR057250">
    <property type="entry name" value="Znf_C2HC_NPR-type"/>
</dbReference>
<feature type="domain" description="C2HC NPR-type" evidence="9">
    <location>
        <begin position="143"/>
        <end position="157"/>
    </location>
</feature>
<evidence type="ECO:0000313" key="10">
    <source>
        <dbReference type="EMBL" id="KAH8492649.1"/>
    </source>
</evidence>
<dbReference type="InterPro" id="IPR044292">
    <property type="entry name" value="NPR"/>
</dbReference>
<protein>
    <recommendedName>
        <fullName evidence="12">BTB domain-containing protein</fullName>
    </recommendedName>
</protein>
<dbReference type="Proteomes" id="UP000807159">
    <property type="component" value="Chromosome 12"/>
</dbReference>
<keyword evidence="5" id="KW-0040">ANK repeat</keyword>
<dbReference type="GO" id="GO:2000031">
    <property type="term" value="P:regulation of salicylic acid mediated signaling pathway"/>
    <property type="evidence" value="ECO:0007669"/>
    <property type="project" value="InterPro"/>
</dbReference>
<keyword evidence="6" id="KW-0863">Zinc-finger</keyword>
<dbReference type="PROSITE" id="PS52046">
    <property type="entry name" value="ZF_C2HC_NPR"/>
    <property type="match status" value="1"/>
</dbReference>
<accession>A0A8T2XGK2</accession>
<dbReference type="FunFam" id="3.30.710.10:FF:000110">
    <property type="entry name" value="Regulatory protein NPR3"/>
    <property type="match status" value="1"/>
</dbReference>
<evidence type="ECO:0000313" key="11">
    <source>
        <dbReference type="Proteomes" id="UP000807159"/>
    </source>
</evidence>
<evidence type="ECO:0000259" key="8">
    <source>
        <dbReference type="PROSITE" id="PS50097"/>
    </source>
</evidence>
<proteinExistence type="predicted"/>
<dbReference type="InterPro" id="IPR011333">
    <property type="entry name" value="SKP1/BTB/POZ_sf"/>
</dbReference>
<dbReference type="GO" id="GO:0008270">
    <property type="term" value="F:zinc ion binding"/>
    <property type="evidence" value="ECO:0007669"/>
    <property type="project" value="UniProtKB-KW"/>
</dbReference>
<dbReference type="PANTHER" id="PTHR46475:SF2">
    <property type="entry name" value="REGULATORY PROTEIN NPR3"/>
    <property type="match status" value="1"/>
</dbReference>
<evidence type="ECO:0008006" key="12">
    <source>
        <dbReference type="Google" id="ProtNLM"/>
    </source>
</evidence>
<dbReference type="Pfam" id="PF00651">
    <property type="entry name" value="BTB"/>
    <property type="match status" value="1"/>
</dbReference>
<gene>
    <name evidence="10" type="ORF">H0E87_022024</name>
</gene>
<dbReference type="Gene3D" id="3.30.710.10">
    <property type="entry name" value="Potassium Channel Kv1.1, Chain A"/>
    <property type="match status" value="1"/>
</dbReference>
<dbReference type="GO" id="GO:2000022">
    <property type="term" value="P:regulation of jasmonic acid mediated signaling pathway"/>
    <property type="evidence" value="ECO:0007669"/>
    <property type="project" value="InterPro"/>
</dbReference>
<reference evidence="10" key="1">
    <citation type="journal article" date="2021" name="J. Hered.">
        <title>Genome Assembly of Salicaceae Populus deltoides (Eastern Cottonwood) I-69 Based on Nanopore Sequencing and Hi-C Technologies.</title>
        <authorList>
            <person name="Bai S."/>
            <person name="Wu H."/>
            <person name="Zhang J."/>
            <person name="Pan Z."/>
            <person name="Zhao W."/>
            <person name="Li Z."/>
            <person name="Tong C."/>
        </authorList>
    </citation>
    <scope>NUCLEOTIDE SEQUENCE</scope>
    <source>
        <tissue evidence="10">Leaf</tissue>
    </source>
</reference>
<feature type="domain" description="BTB" evidence="8">
    <location>
        <begin position="64"/>
        <end position="140"/>
    </location>
</feature>
<comment type="caution">
    <text evidence="10">The sequence shown here is derived from an EMBL/GenBank/DDBJ whole genome shotgun (WGS) entry which is preliminary data.</text>
</comment>
<evidence type="ECO:0000256" key="7">
    <source>
        <dbReference type="SAM" id="MobiDB-lite"/>
    </source>
</evidence>
<keyword evidence="4" id="KW-0862">Zinc</keyword>
<evidence type="ECO:0000256" key="1">
    <source>
        <dbReference type="ARBA" id="ARBA00004906"/>
    </source>
</evidence>
<keyword evidence="11" id="KW-1185">Reference proteome</keyword>
<evidence type="ECO:0000259" key="9">
    <source>
        <dbReference type="PROSITE" id="PS52046"/>
    </source>
</evidence>
<sequence>MANFSELSSSLSFTSSSHMSNGSISHNISNSSVAEAGTSLEVISLNKLSSSLEQLLIESTCEYSDADIVVEGIAVGVHRCILASRSKFFHELFRREKGSLEKDGKPKYCMSELLPYGNVGYEAFLIFLSYLYTGKLKPSPMEVSTCVDNVCAHDACRPAITFAVELMYASSIFQVPELVSLFQRRLLNFVRKALAEDVIPILVVAFHCQSSQLIAQCVDRIAVSNLDNISIEKELPHEVADKIKQLRRKPISEDENSTEAGDPPT</sequence>
<dbReference type="Pfam" id="PF11900">
    <property type="entry name" value="DUF3420"/>
    <property type="match status" value="1"/>
</dbReference>
<dbReference type="PROSITE" id="PS50097">
    <property type="entry name" value="BTB"/>
    <property type="match status" value="1"/>
</dbReference>
<evidence type="ECO:0000256" key="4">
    <source>
        <dbReference type="ARBA" id="ARBA00022833"/>
    </source>
</evidence>
<evidence type="ECO:0000256" key="2">
    <source>
        <dbReference type="ARBA" id="ARBA00022723"/>
    </source>
</evidence>
<name>A0A8T2XGK2_POPDE</name>
<organism evidence="10 11">
    <name type="scientific">Populus deltoides</name>
    <name type="common">Eastern poplar</name>
    <name type="synonym">Eastern cottonwood</name>
    <dbReference type="NCBI Taxonomy" id="3696"/>
    <lineage>
        <taxon>Eukaryota</taxon>
        <taxon>Viridiplantae</taxon>
        <taxon>Streptophyta</taxon>
        <taxon>Embryophyta</taxon>
        <taxon>Tracheophyta</taxon>
        <taxon>Spermatophyta</taxon>
        <taxon>Magnoliopsida</taxon>
        <taxon>eudicotyledons</taxon>
        <taxon>Gunneridae</taxon>
        <taxon>Pentapetalae</taxon>
        <taxon>rosids</taxon>
        <taxon>fabids</taxon>
        <taxon>Malpighiales</taxon>
        <taxon>Salicaceae</taxon>
        <taxon>Saliceae</taxon>
        <taxon>Populus</taxon>
    </lineage>
</organism>
<evidence type="ECO:0000256" key="3">
    <source>
        <dbReference type="ARBA" id="ARBA00022737"/>
    </source>
</evidence>
<dbReference type="AlphaFoldDB" id="A0A8T2XGK2"/>
<evidence type="ECO:0000256" key="6">
    <source>
        <dbReference type="PROSITE-ProRule" id="PRU01391"/>
    </source>
</evidence>
<dbReference type="SMART" id="SM00225">
    <property type="entry name" value="BTB"/>
    <property type="match status" value="1"/>
</dbReference>
<dbReference type="EMBL" id="JACEGQ020000012">
    <property type="protein sequence ID" value="KAH8492649.1"/>
    <property type="molecule type" value="Genomic_DNA"/>
</dbReference>
<comment type="caution">
    <text evidence="6">Lacks conserved residue(s) required for the propagation of feature annotation.</text>
</comment>
<dbReference type="GO" id="GO:0009862">
    <property type="term" value="P:systemic acquired resistance, salicylic acid mediated signaling pathway"/>
    <property type="evidence" value="ECO:0007669"/>
    <property type="project" value="InterPro"/>
</dbReference>
<keyword evidence="3" id="KW-0677">Repeat</keyword>
<dbReference type="InterPro" id="IPR024228">
    <property type="entry name" value="NPR_central_dom"/>
</dbReference>
<comment type="pathway">
    <text evidence="1">Protein modification; protein ubiquitination.</text>
</comment>
<dbReference type="PANTHER" id="PTHR46475">
    <property type="entry name" value="REGULATORY PROTEIN NPR3"/>
    <property type="match status" value="1"/>
</dbReference>